<reference evidence="2" key="1">
    <citation type="journal article" date="2022" name="Int. J. Mol. Sci.">
        <title>Draft Genome of Tanacetum Coccineum: Genomic Comparison of Closely Related Tanacetum-Family Plants.</title>
        <authorList>
            <person name="Yamashiro T."/>
            <person name="Shiraishi A."/>
            <person name="Nakayama K."/>
            <person name="Satake H."/>
        </authorList>
    </citation>
    <scope>NUCLEOTIDE SEQUENCE</scope>
</reference>
<comment type="caution">
    <text evidence="2">The sequence shown here is derived from an EMBL/GenBank/DDBJ whole genome shotgun (WGS) entry which is preliminary data.</text>
</comment>
<accession>A0ABQ5DDF2</accession>
<gene>
    <name evidence="2" type="ORF">Tco_0926690</name>
</gene>
<feature type="compositionally biased region" description="Acidic residues" evidence="1">
    <location>
        <begin position="131"/>
        <end position="141"/>
    </location>
</feature>
<dbReference type="Proteomes" id="UP001151760">
    <property type="component" value="Unassembled WGS sequence"/>
</dbReference>
<protein>
    <submittedName>
        <fullName evidence="2">Uncharacterized protein</fullName>
    </submittedName>
</protein>
<evidence type="ECO:0000313" key="3">
    <source>
        <dbReference type="Proteomes" id="UP001151760"/>
    </source>
</evidence>
<evidence type="ECO:0000256" key="1">
    <source>
        <dbReference type="SAM" id="MobiDB-lite"/>
    </source>
</evidence>
<dbReference type="EMBL" id="BQNB010015123">
    <property type="protein sequence ID" value="GJT36271.1"/>
    <property type="molecule type" value="Genomic_DNA"/>
</dbReference>
<reference evidence="2" key="2">
    <citation type="submission" date="2022-01" db="EMBL/GenBank/DDBJ databases">
        <authorList>
            <person name="Yamashiro T."/>
            <person name="Shiraishi A."/>
            <person name="Satake H."/>
            <person name="Nakayama K."/>
        </authorList>
    </citation>
    <scope>NUCLEOTIDE SEQUENCE</scope>
</reference>
<evidence type="ECO:0000313" key="2">
    <source>
        <dbReference type="EMBL" id="GJT36271.1"/>
    </source>
</evidence>
<keyword evidence="3" id="KW-1185">Reference proteome</keyword>
<proteinExistence type="predicted"/>
<name>A0ABQ5DDF2_9ASTR</name>
<sequence>MAPMTSLDPEYDDLLVKLNDTEFKAATYKRGLATLEDQIVKYKEHEVLFSEEVALLKRSVGCKEYELVCQITNKSKKGLLYNAVPPPHPLILNRPKNLDLSYLGLDEFKEPEVNMYGPRENVPDPTNNCNEESDNSEENTG</sequence>
<feature type="region of interest" description="Disordered" evidence="1">
    <location>
        <begin position="113"/>
        <end position="141"/>
    </location>
</feature>
<organism evidence="2 3">
    <name type="scientific">Tanacetum coccineum</name>
    <dbReference type="NCBI Taxonomy" id="301880"/>
    <lineage>
        <taxon>Eukaryota</taxon>
        <taxon>Viridiplantae</taxon>
        <taxon>Streptophyta</taxon>
        <taxon>Embryophyta</taxon>
        <taxon>Tracheophyta</taxon>
        <taxon>Spermatophyta</taxon>
        <taxon>Magnoliopsida</taxon>
        <taxon>eudicotyledons</taxon>
        <taxon>Gunneridae</taxon>
        <taxon>Pentapetalae</taxon>
        <taxon>asterids</taxon>
        <taxon>campanulids</taxon>
        <taxon>Asterales</taxon>
        <taxon>Asteraceae</taxon>
        <taxon>Asteroideae</taxon>
        <taxon>Anthemideae</taxon>
        <taxon>Anthemidinae</taxon>
        <taxon>Tanacetum</taxon>
    </lineage>
</organism>